<evidence type="ECO:0000313" key="8">
    <source>
        <dbReference type="Proteomes" id="UP000239590"/>
    </source>
</evidence>
<dbReference type="PROSITE" id="PS51007">
    <property type="entry name" value="CYTC"/>
    <property type="match status" value="1"/>
</dbReference>
<dbReference type="GO" id="GO:0046872">
    <property type="term" value="F:metal ion binding"/>
    <property type="evidence" value="ECO:0007669"/>
    <property type="project" value="UniProtKB-KW"/>
</dbReference>
<name>A0A2S7IL57_9BACT</name>
<evidence type="ECO:0000259" key="6">
    <source>
        <dbReference type="PROSITE" id="PS51007"/>
    </source>
</evidence>
<proteinExistence type="predicted"/>
<keyword evidence="1 4" id="KW-0349">Heme</keyword>
<dbReference type="AlphaFoldDB" id="A0A2S7IL57"/>
<protein>
    <submittedName>
        <fullName evidence="7">Cytochrome c, class I</fullName>
    </submittedName>
</protein>
<keyword evidence="2 4" id="KW-0479">Metal-binding</keyword>
<feature type="signal peptide" evidence="5">
    <location>
        <begin position="1"/>
        <end position="21"/>
    </location>
</feature>
<dbReference type="Proteomes" id="UP000239590">
    <property type="component" value="Unassembled WGS sequence"/>
</dbReference>
<evidence type="ECO:0000256" key="4">
    <source>
        <dbReference type="PROSITE-ProRule" id="PRU00433"/>
    </source>
</evidence>
<dbReference type="GO" id="GO:0020037">
    <property type="term" value="F:heme binding"/>
    <property type="evidence" value="ECO:0007669"/>
    <property type="project" value="InterPro"/>
</dbReference>
<dbReference type="OrthoDB" id="9808161at2"/>
<comment type="caution">
    <text evidence="7">The sequence shown here is derived from an EMBL/GenBank/DDBJ whole genome shotgun (WGS) entry which is preliminary data.</text>
</comment>
<evidence type="ECO:0000313" key="7">
    <source>
        <dbReference type="EMBL" id="PQA58483.1"/>
    </source>
</evidence>
<dbReference type="Pfam" id="PF13442">
    <property type="entry name" value="Cytochrome_CBB3"/>
    <property type="match status" value="1"/>
</dbReference>
<dbReference type="SUPFAM" id="SSF46626">
    <property type="entry name" value="Cytochrome c"/>
    <property type="match status" value="1"/>
</dbReference>
<feature type="domain" description="Cytochrome c" evidence="6">
    <location>
        <begin position="191"/>
        <end position="273"/>
    </location>
</feature>
<dbReference type="RefSeq" id="WP_104709699.1">
    <property type="nucleotide sequence ID" value="NZ_PTRA01000001.1"/>
</dbReference>
<organism evidence="7 8">
    <name type="scientific">Siphonobacter curvatus</name>
    <dbReference type="NCBI Taxonomy" id="2094562"/>
    <lineage>
        <taxon>Bacteria</taxon>
        <taxon>Pseudomonadati</taxon>
        <taxon>Bacteroidota</taxon>
        <taxon>Cytophagia</taxon>
        <taxon>Cytophagales</taxon>
        <taxon>Cytophagaceae</taxon>
        <taxon>Siphonobacter</taxon>
    </lineage>
</organism>
<dbReference type="InterPro" id="IPR009056">
    <property type="entry name" value="Cyt_c-like_dom"/>
</dbReference>
<evidence type="ECO:0000256" key="5">
    <source>
        <dbReference type="SAM" id="SignalP"/>
    </source>
</evidence>
<gene>
    <name evidence="7" type="ORF">C5O19_02075</name>
</gene>
<dbReference type="GO" id="GO:0009055">
    <property type="term" value="F:electron transfer activity"/>
    <property type="evidence" value="ECO:0007669"/>
    <property type="project" value="InterPro"/>
</dbReference>
<evidence type="ECO:0000256" key="2">
    <source>
        <dbReference type="ARBA" id="ARBA00022723"/>
    </source>
</evidence>
<keyword evidence="3 4" id="KW-0408">Iron</keyword>
<keyword evidence="5" id="KW-0732">Signal</keyword>
<reference evidence="8" key="1">
    <citation type="submission" date="2018-02" db="EMBL/GenBank/DDBJ databases">
        <title>Genome sequencing of Solimonas sp. HR-BB.</title>
        <authorList>
            <person name="Lee Y."/>
            <person name="Jeon C.O."/>
        </authorList>
    </citation>
    <scope>NUCLEOTIDE SEQUENCE [LARGE SCALE GENOMIC DNA]</scope>
    <source>
        <strain evidence="8">HR-U</strain>
    </source>
</reference>
<sequence length="278" mass="30799">MQRALVFILFLTCLACQPASKATQAEATDSTSQAPKARTESLSIDLVAWKNKLGPTESITVSNDPVFHRTKTFDAIPLATVLKQIPAYTNINPAETQVVFECEDGYNPSMPLTKILGKKAYLAVRDHDAAQGEDWTTLQKGSETKKIAPYYICYTDVSGDDATYKWPYNLVKISLTSASKETQALFPKDDDSVVKGYGLFKTHCLTCHALNGVGGTLGPELNFPKSVTEYWKTDDLKAFIAHPDQYRNKVKMPTLGLEAKEINEIVGYLSYMAKHKSK</sequence>
<dbReference type="EMBL" id="PTRA01000001">
    <property type="protein sequence ID" value="PQA58483.1"/>
    <property type="molecule type" value="Genomic_DNA"/>
</dbReference>
<evidence type="ECO:0000256" key="1">
    <source>
        <dbReference type="ARBA" id="ARBA00022617"/>
    </source>
</evidence>
<dbReference type="Gene3D" id="1.10.760.10">
    <property type="entry name" value="Cytochrome c-like domain"/>
    <property type="match status" value="1"/>
</dbReference>
<accession>A0A2S7IL57</accession>
<feature type="chain" id="PRO_5015759091" evidence="5">
    <location>
        <begin position="22"/>
        <end position="278"/>
    </location>
</feature>
<evidence type="ECO:0000256" key="3">
    <source>
        <dbReference type="ARBA" id="ARBA00023004"/>
    </source>
</evidence>
<dbReference type="InterPro" id="IPR036909">
    <property type="entry name" value="Cyt_c-like_dom_sf"/>
</dbReference>
<keyword evidence="8" id="KW-1185">Reference proteome</keyword>